<dbReference type="EMBL" id="BMON01000010">
    <property type="protein sequence ID" value="GGM52510.1"/>
    <property type="molecule type" value="Genomic_DNA"/>
</dbReference>
<evidence type="ECO:0000313" key="3">
    <source>
        <dbReference type="Proteomes" id="UP000656367"/>
    </source>
</evidence>
<accession>A0A830FRX3</accession>
<feature type="transmembrane region" description="Helical" evidence="1">
    <location>
        <begin position="66"/>
        <end position="84"/>
    </location>
</feature>
<comment type="caution">
    <text evidence="2">The sequence shown here is derived from an EMBL/GenBank/DDBJ whole genome shotgun (WGS) entry which is preliminary data.</text>
</comment>
<name>A0A830FRX3_HALAR</name>
<dbReference type="AlphaFoldDB" id="A0A830FRX3"/>
<feature type="transmembrane region" description="Helical" evidence="1">
    <location>
        <begin position="35"/>
        <end position="54"/>
    </location>
</feature>
<protein>
    <submittedName>
        <fullName evidence="2">Uncharacterized protein</fullName>
    </submittedName>
</protein>
<gene>
    <name evidence="2" type="ORF">GCM10009006_37020</name>
</gene>
<evidence type="ECO:0000256" key="1">
    <source>
        <dbReference type="SAM" id="Phobius"/>
    </source>
</evidence>
<reference evidence="2" key="1">
    <citation type="journal article" date="2014" name="Int. J. Syst. Evol. Microbiol.">
        <title>Complete genome sequence of Corynebacterium casei LMG S-19264T (=DSM 44701T), isolated from a smear-ripened cheese.</title>
        <authorList>
            <consortium name="US DOE Joint Genome Institute (JGI-PGF)"/>
            <person name="Walter F."/>
            <person name="Albersmeier A."/>
            <person name="Kalinowski J."/>
            <person name="Ruckert C."/>
        </authorList>
    </citation>
    <scope>NUCLEOTIDE SEQUENCE</scope>
    <source>
        <strain evidence="2">JCM 15759</strain>
    </source>
</reference>
<keyword evidence="1" id="KW-0812">Transmembrane</keyword>
<dbReference type="Proteomes" id="UP000656367">
    <property type="component" value="Unassembled WGS sequence"/>
</dbReference>
<reference evidence="2" key="2">
    <citation type="submission" date="2020-09" db="EMBL/GenBank/DDBJ databases">
        <authorList>
            <person name="Sun Q."/>
            <person name="Ohkuma M."/>
        </authorList>
    </citation>
    <scope>NUCLEOTIDE SEQUENCE</scope>
    <source>
        <strain evidence="2">JCM 15759</strain>
    </source>
</reference>
<keyword evidence="1" id="KW-0472">Membrane</keyword>
<evidence type="ECO:0000313" key="2">
    <source>
        <dbReference type="EMBL" id="GGM52510.1"/>
    </source>
</evidence>
<keyword evidence="1" id="KW-1133">Transmembrane helix</keyword>
<organism evidence="2 3">
    <name type="scientific">Haloarcula argentinensis</name>
    <dbReference type="NCBI Taxonomy" id="43776"/>
    <lineage>
        <taxon>Archaea</taxon>
        <taxon>Methanobacteriati</taxon>
        <taxon>Methanobacteriota</taxon>
        <taxon>Stenosarchaea group</taxon>
        <taxon>Halobacteria</taxon>
        <taxon>Halobacteriales</taxon>
        <taxon>Haloarculaceae</taxon>
        <taxon>Haloarcula</taxon>
    </lineage>
</organism>
<sequence length="114" mass="11971">MNVVVFSLLFVAGILLTAGAWLGHARGFCGIMGLFVWFVIGLSSSAIVVVGGAGSEHVFTEPAVAWLSYGNAAMHFVALIFAVHEALQPATDEGPEALDPDRIQQIKELTGADS</sequence>
<proteinExistence type="predicted"/>
<dbReference type="RefSeq" id="WP_188854098.1">
    <property type="nucleotide sequence ID" value="NZ_BMON01000010.1"/>
</dbReference>